<feature type="domain" description="Protein kinase" evidence="1">
    <location>
        <begin position="13"/>
        <end position="288"/>
    </location>
</feature>
<dbReference type="PANTHER" id="PTHR24347">
    <property type="entry name" value="SERINE/THREONINE-PROTEIN KINASE"/>
    <property type="match status" value="1"/>
</dbReference>
<dbReference type="GO" id="GO:0004672">
    <property type="term" value="F:protein kinase activity"/>
    <property type="evidence" value="ECO:0007669"/>
    <property type="project" value="InterPro"/>
</dbReference>
<evidence type="ECO:0000259" key="1">
    <source>
        <dbReference type="PROSITE" id="PS50011"/>
    </source>
</evidence>
<dbReference type="PROSITE" id="PS50011">
    <property type="entry name" value="PROTEIN_KINASE_DOM"/>
    <property type="match status" value="1"/>
</dbReference>
<dbReference type="Proteomes" id="UP000481153">
    <property type="component" value="Unassembled WGS sequence"/>
</dbReference>
<organism evidence="2 3">
    <name type="scientific">Aphanomyces euteiches</name>
    <dbReference type="NCBI Taxonomy" id="100861"/>
    <lineage>
        <taxon>Eukaryota</taxon>
        <taxon>Sar</taxon>
        <taxon>Stramenopiles</taxon>
        <taxon>Oomycota</taxon>
        <taxon>Saprolegniomycetes</taxon>
        <taxon>Saprolegniales</taxon>
        <taxon>Verrucalvaceae</taxon>
        <taxon>Aphanomyces</taxon>
    </lineage>
</organism>
<dbReference type="EMBL" id="VJMJ01000093">
    <property type="protein sequence ID" value="KAF0735845.1"/>
    <property type="molecule type" value="Genomic_DNA"/>
</dbReference>
<dbReference type="GO" id="GO:0005524">
    <property type="term" value="F:ATP binding"/>
    <property type="evidence" value="ECO:0007669"/>
    <property type="project" value="InterPro"/>
</dbReference>
<evidence type="ECO:0000313" key="2">
    <source>
        <dbReference type="EMBL" id="KAF0735845.1"/>
    </source>
</evidence>
<dbReference type="Pfam" id="PF00069">
    <property type="entry name" value="Pkinase"/>
    <property type="match status" value="1"/>
</dbReference>
<name>A0A6G0X7M8_9STRA</name>
<dbReference type="SMART" id="SM00220">
    <property type="entry name" value="S_TKc"/>
    <property type="match status" value="1"/>
</dbReference>
<dbReference type="SUPFAM" id="SSF56112">
    <property type="entry name" value="Protein kinase-like (PK-like)"/>
    <property type="match status" value="1"/>
</dbReference>
<reference evidence="2 3" key="1">
    <citation type="submission" date="2019-07" db="EMBL/GenBank/DDBJ databases">
        <title>Genomics analysis of Aphanomyces spp. identifies a new class of oomycete effector associated with host adaptation.</title>
        <authorList>
            <person name="Gaulin E."/>
        </authorList>
    </citation>
    <scope>NUCLEOTIDE SEQUENCE [LARGE SCALE GENOMIC DNA]</scope>
    <source>
        <strain evidence="2 3">ATCC 201684</strain>
    </source>
</reference>
<proteinExistence type="predicted"/>
<dbReference type="CDD" id="cd00180">
    <property type="entry name" value="PKc"/>
    <property type="match status" value="1"/>
</dbReference>
<dbReference type="Gene3D" id="1.10.510.10">
    <property type="entry name" value="Transferase(Phosphotransferase) domain 1"/>
    <property type="match status" value="1"/>
</dbReference>
<dbReference type="AlphaFoldDB" id="A0A6G0X7M8"/>
<accession>A0A6G0X7M8</accession>
<protein>
    <recommendedName>
        <fullName evidence="1">Protein kinase domain-containing protein</fullName>
    </recommendedName>
</protein>
<comment type="caution">
    <text evidence="2">The sequence shown here is derived from an EMBL/GenBank/DDBJ whole genome shotgun (WGS) entry which is preliminary data.</text>
</comment>
<sequence>MPQYPPRDDSRIPSITRALQNGVNNEYQLMQSFKLSTCKKALADNVFVVINTRRRREQLVVKLMDDDLEMDFMNYMNRRNIRELFNHVVEWKDWGAITFPNNIGQCIGLVLEAGTATLENRLRESVMKEDEYAKYSCVAHLINGVKMLHAQNIIHGNISLDNILYFGDKGHFKFIDFAAATLINQPMQSMCTPEYCPPEMAKHLLNPTPEGIPAKAEYDIWSLAVVILKIFEACTLSTPQRDDLAKCLNLDPTLRASLQSLWSLLPRKTTMDANIRRVERQLMANQTTQVQLDKYKVPCLWTLQDMNPNPSGFMARGKPLLRKEIRIVCLCELRDAKPCELYDDDLPLVKANSDLSRRSGSGACRRWGGVIGDYFNFDLSKLTTIETTTAVISSVNGIVEGLPLEEKLSSIVEAMDNDSNKITEDEVQTMMTKVKDALVEFRDDPETYRKLLSMLESINFQSQSKTTIGGLERKVVRVDDVKGRRGEAADENCAGEVRWVCKAHAESLRDRLV</sequence>
<dbReference type="InterPro" id="IPR000719">
    <property type="entry name" value="Prot_kinase_dom"/>
</dbReference>
<evidence type="ECO:0000313" key="3">
    <source>
        <dbReference type="Proteomes" id="UP000481153"/>
    </source>
</evidence>
<dbReference type="InterPro" id="IPR011009">
    <property type="entry name" value="Kinase-like_dom_sf"/>
</dbReference>
<dbReference type="VEuPathDB" id="FungiDB:AeMF1_006195"/>
<keyword evidence="3" id="KW-1185">Reference proteome</keyword>
<gene>
    <name evidence="2" type="ORF">Ae201684_007849</name>
</gene>